<reference evidence="1" key="2">
    <citation type="journal article" date="2015" name="Fish Shellfish Immunol.">
        <title>Early steps in the European eel (Anguilla anguilla)-Vibrio vulnificus interaction in the gills: Role of the RtxA13 toxin.</title>
        <authorList>
            <person name="Callol A."/>
            <person name="Pajuelo D."/>
            <person name="Ebbesson L."/>
            <person name="Teles M."/>
            <person name="MacKenzie S."/>
            <person name="Amaro C."/>
        </authorList>
    </citation>
    <scope>NUCLEOTIDE SEQUENCE</scope>
</reference>
<sequence>MTWQPKKLQRR</sequence>
<dbReference type="EMBL" id="GBXM01029328">
    <property type="protein sequence ID" value="JAH79249.1"/>
    <property type="molecule type" value="Transcribed_RNA"/>
</dbReference>
<evidence type="ECO:0000313" key="1">
    <source>
        <dbReference type="EMBL" id="JAH79249.1"/>
    </source>
</evidence>
<proteinExistence type="predicted"/>
<name>A0A0E9VMC3_ANGAN</name>
<accession>A0A0E9VMC3</accession>
<reference evidence="1" key="1">
    <citation type="submission" date="2014-11" db="EMBL/GenBank/DDBJ databases">
        <authorList>
            <person name="Amaro Gonzalez C."/>
        </authorList>
    </citation>
    <scope>NUCLEOTIDE SEQUENCE</scope>
</reference>
<protein>
    <submittedName>
        <fullName evidence="1">Uncharacterized protein</fullName>
    </submittedName>
</protein>
<organism evidence="1">
    <name type="scientific">Anguilla anguilla</name>
    <name type="common">European freshwater eel</name>
    <name type="synonym">Muraena anguilla</name>
    <dbReference type="NCBI Taxonomy" id="7936"/>
    <lineage>
        <taxon>Eukaryota</taxon>
        <taxon>Metazoa</taxon>
        <taxon>Chordata</taxon>
        <taxon>Craniata</taxon>
        <taxon>Vertebrata</taxon>
        <taxon>Euteleostomi</taxon>
        <taxon>Actinopterygii</taxon>
        <taxon>Neopterygii</taxon>
        <taxon>Teleostei</taxon>
        <taxon>Anguilliformes</taxon>
        <taxon>Anguillidae</taxon>
        <taxon>Anguilla</taxon>
    </lineage>
</organism>